<dbReference type="OrthoDB" id="9816557at2"/>
<reference evidence="3 5" key="1">
    <citation type="submission" date="2009-09" db="EMBL/GenBank/DDBJ databases">
        <authorList>
            <person name="Qin X."/>
            <person name="Bachman B."/>
            <person name="Battles P."/>
            <person name="Bell A."/>
            <person name="Bess C."/>
            <person name="Bickham C."/>
            <person name="Chaboub L."/>
            <person name="Chen D."/>
            <person name="Coyle M."/>
            <person name="Deiros D.R."/>
            <person name="Dinh H."/>
            <person name="Forbes L."/>
            <person name="Fowler G."/>
            <person name="Francisco L."/>
            <person name="Fu Q."/>
            <person name="Gubbala S."/>
            <person name="Hale W."/>
            <person name="Han Y."/>
            <person name="Hemphill L."/>
            <person name="Highlander S.K."/>
            <person name="Hirani K."/>
            <person name="Hogues M."/>
            <person name="Jackson L."/>
            <person name="Jakkamsetti A."/>
            <person name="Javaid M."/>
            <person name="Jiang H."/>
            <person name="Korchina V."/>
            <person name="Kovar C."/>
            <person name="Lara F."/>
            <person name="Lee S."/>
            <person name="Mata R."/>
            <person name="Mathew T."/>
            <person name="Moen C."/>
            <person name="Morales K."/>
            <person name="Munidasa M."/>
            <person name="Nazareth L."/>
            <person name="Ngo R."/>
            <person name="Nguyen L."/>
            <person name="Okwuonu G."/>
            <person name="Ongeri F."/>
            <person name="Patil S."/>
            <person name="Petrosino J."/>
            <person name="Pham C."/>
            <person name="Pham P."/>
            <person name="Pu L.-L."/>
            <person name="Puazo M."/>
            <person name="Raj R."/>
            <person name="Reid J."/>
            <person name="Rouhana J."/>
            <person name="Saada N."/>
            <person name="Shang Y."/>
            <person name="Simmons D."/>
            <person name="Thornton R."/>
            <person name="Warren J."/>
            <person name="Weissenberger G."/>
            <person name="Zhang J."/>
            <person name="Zhang L."/>
            <person name="Zhou C."/>
            <person name="Zhu D."/>
            <person name="Muzny D."/>
            <person name="Worley K."/>
            <person name="Gibbs R."/>
        </authorList>
    </citation>
    <scope>NUCLEOTIDE SEQUENCE [LARGE SCALE GENOMIC DNA]</scope>
    <source>
        <strain evidence="3 5">DSM 16041</strain>
    </source>
</reference>
<feature type="chain" id="PRO_5009951636" evidence="2">
    <location>
        <begin position="34"/>
        <end position="694"/>
    </location>
</feature>
<evidence type="ECO:0000256" key="2">
    <source>
        <dbReference type="SAM" id="SignalP"/>
    </source>
</evidence>
<dbReference type="RefSeq" id="WP_007124367.1">
    <property type="nucleotide sequence ID" value="NZ_AZDK01000040.1"/>
</dbReference>
<dbReference type="Proteomes" id="UP000051883">
    <property type="component" value="Unassembled WGS sequence"/>
</dbReference>
<proteinExistence type="predicted"/>
<keyword evidence="6" id="KW-1185">Reference proteome</keyword>
<dbReference type="eggNOG" id="COG4193">
    <property type="taxonomic scope" value="Bacteria"/>
</dbReference>
<dbReference type="EMBL" id="AZDK01000040">
    <property type="protein sequence ID" value="KRK55303.1"/>
    <property type="molecule type" value="Genomic_DNA"/>
</dbReference>
<protein>
    <submittedName>
        <fullName evidence="3">KxYKxGKxW signal domain protein</fullName>
    </submittedName>
</protein>
<evidence type="ECO:0000313" key="3">
    <source>
        <dbReference type="EMBL" id="EEW52740.1"/>
    </source>
</evidence>
<dbReference type="InterPro" id="IPR022263">
    <property type="entry name" value="KxYKxGKxW"/>
</dbReference>
<accession>C8P9U3</accession>
<evidence type="ECO:0000313" key="6">
    <source>
        <dbReference type="Proteomes" id="UP000051883"/>
    </source>
</evidence>
<sequence length="694" mass="75928">MKERKKIYKAGKLWVTATLVAFAGFLLTTTSAAADSSSAPVVSQTRAVDNPSAVVTPAPTASGDDLEGTGAPAAVTASRLAGSSSAAVPANQVLPQTTSKINGPTHLAANLVQNPRNFTVGVYDAETLVYTYHPQLGDLQVTDQNGQVVAQPTTAGDYQIRLSSRGLVNMQNDPNLQGYILQTQVSQPIRLYQPYTPNTQDYQENYGNLDGYSLRQTSATEAAVHVAGWHVSGASSLMPYGWLIVFDNTRGHEITRVAINPVNRPDVQAAYRNVYGSLQSGFDQDILIPLAAAGDDLTIIARYSSDFISGEGQRIDHWFSRINADHGNHAWIDSVQYVNGHFRVNGWHATNQALGKNYHTLIVWDASQGRELTRIANLAPVARPDLVKAYPTILGADRAGFSVDVPLLPVMVTDNIQFISRYSSTADSNRDYVDYWFAPQQLLSDHRNQGYLDNVSVQNGKLHIAGWHATNQAIGRPYHTLIILNAQTGRELVRYTTSQLTSRPDLTRAFPGIVTAGQAGFNVDLQLVPEMGDQPIRVISRWSTGRDANHDYVDYWFAPEMLVRDTTNRANLDGLTVVGNTVRAAGWHATGRSLGRPYHYVILFDQTTGREVARTEVAADKSARPDVARAFPAVYNAGQAGFNVQFKVQPALNGHRLAVLSRWTDDPAGNGNAVDYWFDQTVTQNVPVDKAKQL</sequence>
<dbReference type="HOGENOM" id="CLU_396804_0_0_9"/>
<feature type="signal peptide" evidence="2">
    <location>
        <begin position="1"/>
        <end position="33"/>
    </location>
</feature>
<comment type="caution">
    <text evidence="3">The sequence shown here is derived from an EMBL/GenBank/DDBJ whole genome shotgun (WGS) entry which is preliminary data.</text>
</comment>
<dbReference type="Gene3D" id="3.10.430.110">
    <property type="match status" value="1"/>
</dbReference>
<organism evidence="3 5">
    <name type="scientific">Limosilactobacillus antri DSM 16041</name>
    <dbReference type="NCBI Taxonomy" id="525309"/>
    <lineage>
        <taxon>Bacteria</taxon>
        <taxon>Bacillati</taxon>
        <taxon>Bacillota</taxon>
        <taxon>Bacilli</taxon>
        <taxon>Lactobacillales</taxon>
        <taxon>Lactobacillaceae</taxon>
        <taxon>Limosilactobacillus</taxon>
    </lineage>
</organism>
<dbReference type="NCBIfam" id="TIGR03715">
    <property type="entry name" value="KxYKxGKxW"/>
    <property type="match status" value="1"/>
</dbReference>
<dbReference type="AlphaFoldDB" id="C8P9U3"/>
<dbReference type="STRING" id="525309.HMPREF0494_2087"/>
<dbReference type="PATRIC" id="fig|525309.8.peg.1609"/>
<dbReference type="EMBL" id="ACLL01000065">
    <property type="protein sequence ID" value="EEW52740.1"/>
    <property type="molecule type" value="Genomic_DNA"/>
</dbReference>
<keyword evidence="1 2" id="KW-0732">Signal</keyword>
<reference evidence="4 6" key="2">
    <citation type="journal article" date="2015" name="Genome Announc.">
        <title>Expanding the biotechnology potential of lactobacilli through comparative genomics of 213 strains and associated genera.</title>
        <authorList>
            <person name="Sun Z."/>
            <person name="Harris H.M."/>
            <person name="McCann A."/>
            <person name="Guo C."/>
            <person name="Argimon S."/>
            <person name="Zhang W."/>
            <person name="Yang X."/>
            <person name="Jeffery I.B."/>
            <person name="Cooney J.C."/>
            <person name="Kagawa T.F."/>
            <person name="Liu W."/>
            <person name="Song Y."/>
            <person name="Salvetti E."/>
            <person name="Wrobel A."/>
            <person name="Rasinkangas P."/>
            <person name="Parkhill J."/>
            <person name="Rea M.C."/>
            <person name="O'Sullivan O."/>
            <person name="Ritari J."/>
            <person name="Douillard F.P."/>
            <person name="Paul Ross R."/>
            <person name="Yang R."/>
            <person name="Briner A.E."/>
            <person name="Felis G.E."/>
            <person name="de Vos W.M."/>
            <person name="Barrangou R."/>
            <person name="Klaenhammer T.R."/>
            <person name="Caufield P.W."/>
            <person name="Cui Y."/>
            <person name="Zhang H."/>
            <person name="O'Toole P.W."/>
        </authorList>
    </citation>
    <scope>NUCLEOTIDE SEQUENCE [LARGE SCALE GENOMIC DNA]</scope>
    <source>
        <strain evidence="4 6">DSM 16041</strain>
    </source>
</reference>
<evidence type="ECO:0000313" key="5">
    <source>
        <dbReference type="Proteomes" id="UP000003675"/>
    </source>
</evidence>
<dbReference type="Proteomes" id="UP000003675">
    <property type="component" value="Unassembled WGS sequence"/>
</dbReference>
<evidence type="ECO:0000256" key="1">
    <source>
        <dbReference type="ARBA" id="ARBA00022729"/>
    </source>
</evidence>
<dbReference type="Pfam" id="PF19258">
    <property type="entry name" value="KxYKxGKxW_sig"/>
    <property type="match status" value="1"/>
</dbReference>
<gene>
    <name evidence="4" type="ORF">FC31_GL001578</name>
    <name evidence="3" type="ORF">HMPREF0494_2087</name>
</gene>
<evidence type="ECO:0000313" key="4">
    <source>
        <dbReference type="EMBL" id="KRK55303.1"/>
    </source>
</evidence>
<name>C8P9U3_9LACO</name>